<evidence type="ECO:0000256" key="9">
    <source>
        <dbReference type="ARBA" id="ARBA00022723"/>
    </source>
</evidence>
<comment type="pathway">
    <text evidence="3 15">Carbohydrate biosynthesis; gluconeogenesis.</text>
</comment>
<feature type="active site" description="Proton donor/acceptor; for FBP aldolase activity" evidence="15">
    <location>
        <position position="227"/>
    </location>
</feature>
<dbReference type="EC" id="3.1.3.11" evidence="6 15"/>
<evidence type="ECO:0000256" key="8">
    <source>
        <dbReference type="ARBA" id="ARBA00022432"/>
    </source>
</evidence>
<dbReference type="STRING" id="211114.SAMN04489726_3105"/>
<evidence type="ECO:0000256" key="1">
    <source>
        <dbReference type="ARBA" id="ARBA00001273"/>
    </source>
</evidence>
<protein>
    <recommendedName>
        <fullName evidence="7 15">Fructose-1,6-bisphosphate aldolase/phosphatase</fullName>
        <shortName evidence="15">FBP A/P</shortName>
        <shortName evidence="15">FBP aldolase/phosphatase</shortName>
        <ecNumber evidence="6 15">3.1.3.11</ecNumber>
        <ecNumber evidence="15">4.1.2.13</ecNumber>
    </recommendedName>
</protein>
<dbReference type="SUPFAM" id="SSF111249">
    <property type="entry name" value="Sulfolobus fructose-1,6-bisphosphatase-like"/>
    <property type="match status" value="1"/>
</dbReference>
<accession>A0A1G9VMC8</accession>
<keyword evidence="9 15" id="KW-0479">Metal-binding</keyword>
<dbReference type="GO" id="GO:0000287">
    <property type="term" value="F:magnesium ion binding"/>
    <property type="evidence" value="ECO:0007669"/>
    <property type="project" value="UniProtKB-UniRule"/>
</dbReference>
<feature type="binding site" description="in other chain" evidence="15">
    <location>
        <position position="346"/>
    </location>
    <ligand>
        <name>beta-D-fructose 1,6-bisphosphate</name>
        <dbReference type="ChEBI" id="CHEBI:32966"/>
        <note>ligand shared between dimeric partners</note>
    </ligand>
</feature>
<feature type="binding site" description="in other chain" evidence="15">
    <location>
        <position position="131"/>
    </location>
    <ligand>
        <name>beta-D-fructose 1,6-bisphosphate</name>
        <dbReference type="ChEBI" id="CHEBI:32966"/>
        <note>ligand shared between dimeric partners</note>
    </ligand>
</feature>
<evidence type="ECO:0000256" key="10">
    <source>
        <dbReference type="ARBA" id="ARBA00022801"/>
    </source>
</evidence>
<comment type="domain">
    <text evidence="15">Consists of a single catalytic domain, but remodels its active-site architecture via a large structural change to exhibit dual activities.</text>
</comment>
<dbReference type="GO" id="GO:0004332">
    <property type="term" value="F:fructose-bisphosphate aldolase activity"/>
    <property type="evidence" value="ECO:0007669"/>
    <property type="project" value="UniProtKB-UniRule"/>
</dbReference>
<feature type="binding site" evidence="15">
    <location>
        <position position="232"/>
    </location>
    <ligand>
        <name>Mg(2+)</name>
        <dbReference type="ChEBI" id="CHEBI:18420"/>
        <label>2</label>
    </ligand>
</feature>
<dbReference type="Proteomes" id="UP000183376">
    <property type="component" value="Chromosome I"/>
</dbReference>
<evidence type="ECO:0000256" key="4">
    <source>
        <dbReference type="ARBA" id="ARBA00010693"/>
    </source>
</evidence>
<dbReference type="EC" id="4.1.2.13" evidence="15"/>
<feature type="binding site" evidence="15">
    <location>
        <position position="285"/>
    </location>
    <ligand>
        <name>dihydroxyacetone phosphate</name>
        <dbReference type="ChEBI" id="CHEBI:57642"/>
    </ligand>
</feature>
<feature type="binding site" evidence="15">
    <location>
        <position position="130"/>
    </location>
    <ligand>
        <name>Mg(2+)</name>
        <dbReference type="ChEBI" id="CHEBI:18420"/>
        <label>2</label>
    </ligand>
</feature>
<feature type="active site" description="Schiff-base intermediate with DHAP; for FBP aldolase activity" evidence="15">
    <location>
        <position position="230"/>
    </location>
</feature>
<evidence type="ECO:0000256" key="7">
    <source>
        <dbReference type="ARBA" id="ARBA00018635"/>
    </source>
</evidence>
<dbReference type="RefSeq" id="WP_030429424.1">
    <property type="nucleotide sequence ID" value="NZ_JOEF01000007.1"/>
</dbReference>
<feature type="binding site" evidence="15">
    <location>
        <position position="264"/>
    </location>
    <ligand>
        <name>dihydroxyacetone phosphate</name>
        <dbReference type="ChEBI" id="CHEBI:57642"/>
    </ligand>
</feature>
<evidence type="ECO:0000256" key="3">
    <source>
        <dbReference type="ARBA" id="ARBA00004742"/>
    </source>
</evidence>
<comment type="subunit">
    <text evidence="5 15">Homooctamer; dimer of tetramers.</text>
</comment>
<comment type="function">
    <text evidence="15">Catalyzes two subsequent steps in gluconeogenesis: the aldol condensation of dihydroxyacetone phosphate (DHAP) and glyceraldehyde-3-phosphate (GA3P) to fructose-1,6-bisphosphate (FBP), and the dephosphorylation of FBP to fructose-6-phosphate (F6P).</text>
</comment>
<evidence type="ECO:0000256" key="5">
    <source>
        <dbReference type="ARBA" id="ARBA00011820"/>
    </source>
</evidence>
<keyword evidence="12 15" id="KW-0456">Lyase</keyword>
<feature type="binding site" description="in other chain" evidence="15">
    <location>
        <position position="285"/>
    </location>
    <ligand>
        <name>beta-D-fructose 1,6-bisphosphate</name>
        <dbReference type="ChEBI" id="CHEBI:32966"/>
        <note>ligand shared between dimeric partners</note>
    </ligand>
</feature>
<evidence type="ECO:0000256" key="2">
    <source>
        <dbReference type="ARBA" id="ARBA00001946"/>
    </source>
</evidence>
<feature type="binding site" evidence="15">
    <location>
        <position position="17"/>
    </location>
    <ligand>
        <name>Mg(2+)</name>
        <dbReference type="ChEBI" id="CHEBI:18420"/>
        <label>1</label>
    </ligand>
</feature>
<feature type="binding site" description="in other chain" evidence="15">
    <location>
        <position position="264"/>
    </location>
    <ligand>
        <name>beta-D-fructose 1,6-bisphosphate</name>
        <dbReference type="ChEBI" id="CHEBI:32966"/>
        <note>ligand shared between dimeric partners</note>
    </ligand>
</feature>
<feature type="binding site" evidence="15">
    <location>
        <begin position="240"/>
        <end position="241"/>
    </location>
    <ligand>
        <name>beta-D-fructose 1,6-bisphosphate</name>
        <dbReference type="ChEBI" id="CHEBI:32966"/>
        <note>ligand shared between dimeric partners</note>
    </ligand>
</feature>
<dbReference type="Pfam" id="PF01950">
    <property type="entry name" value="FBPase_3"/>
    <property type="match status" value="1"/>
</dbReference>
<keyword evidence="14 15" id="KW-0119">Carbohydrate metabolism</keyword>
<evidence type="ECO:0000256" key="11">
    <source>
        <dbReference type="ARBA" id="ARBA00022842"/>
    </source>
</evidence>
<evidence type="ECO:0000256" key="13">
    <source>
        <dbReference type="ARBA" id="ARBA00023270"/>
    </source>
</evidence>
<dbReference type="EMBL" id="LT629701">
    <property type="protein sequence ID" value="SDM72955.1"/>
    <property type="molecule type" value="Genomic_DNA"/>
</dbReference>
<dbReference type="HAMAP" id="MF_02067">
    <property type="entry name" value="FBP_aldolase_phosphatase"/>
    <property type="match status" value="1"/>
</dbReference>
<comment type="similarity">
    <text evidence="4 15">Belongs to the FBP aldolase/phosphatase family.</text>
</comment>
<evidence type="ECO:0000256" key="14">
    <source>
        <dbReference type="ARBA" id="ARBA00023277"/>
    </source>
</evidence>
<evidence type="ECO:0000256" key="12">
    <source>
        <dbReference type="ARBA" id="ARBA00023239"/>
    </source>
</evidence>
<dbReference type="NCBIfam" id="NF041126">
    <property type="entry name" value="FBP_aldo_phos"/>
    <property type="match status" value="1"/>
</dbReference>
<dbReference type="eggNOG" id="COG1980">
    <property type="taxonomic scope" value="Bacteria"/>
</dbReference>
<feature type="binding site" evidence="15">
    <location>
        <position position="231"/>
    </location>
    <ligand>
        <name>Mg(2+)</name>
        <dbReference type="ChEBI" id="CHEBI:18420"/>
        <label>4</label>
    </ligand>
</feature>
<feature type="binding site" description="in other chain" evidence="15">
    <location>
        <begin position="102"/>
        <end position="103"/>
    </location>
    <ligand>
        <name>beta-D-fructose 1,6-bisphosphate</name>
        <dbReference type="ChEBI" id="CHEBI:32966"/>
        <note>ligand shared between dimeric partners</note>
    </ligand>
</feature>
<comment type="catalytic activity">
    <reaction evidence="1 15">
        <text>beta-D-fructose 1,6-bisphosphate + H2O = beta-D-fructose 6-phosphate + phosphate</text>
        <dbReference type="Rhea" id="RHEA:11064"/>
        <dbReference type="ChEBI" id="CHEBI:15377"/>
        <dbReference type="ChEBI" id="CHEBI:32966"/>
        <dbReference type="ChEBI" id="CHEBI:43474"/>
        <dbReference type="ChEBI" id="CHEBI:57634"/>
        <dbReference type="EC" id="3.1.3.11"/>
    </reaction>
</comment>
<feature type="binding site" evidence="15">
    <location>
        <position position="93"/>
    </location>
    <ligand>
        <name>Mg(2+)</name>
        <dbReference type="ChEBI" id="CHEBI:18420"/>
        <label>1</label>
    </ligand>
</feature>
<keyword evidence="11 15" id="KW-0460">Magnesium</keyword>
<dbReference type="PANTHER" id="PTHR38341:SF1">
    <property type="entry name" value="FRUCTOSE-1,6-BISPHOSPHATE ALDOLASE_PHOSPHATASE"/>
    <property type="match status" value="1"/>
</dbReference>
<comment type="catalytic activity">
    <reaction evidence="15">
        <text>beta-D-fructose 1,6-bisphosphate = D-glyceraldehyde 3-phosphate + dihydroxyacetone phosphate</text>
        <dbReference type="Rhea" id="RHEA:14729"/>
        <dbReference type="ChEBI" id="CHEBI:32966"/>
        <dbReference type="ChEBI" id="CHEBI:57642"/>
        <dbReference type="ChEBI" id="CHEBI:59776"/>
        <dbReference type="EC" id="4.1.2.13"/>
    </reaction>
</comment>
<reference evidence="17 18" key="1">
    <citation type="submission" date="2016-10" db="EMBL/GenBank/DDBJ databases">
        <authorList>
            <person name="de Groot N.N."/>
        </authorList>
    </citation>
    <scope>NUCLEOTIDE SEQUENCE [LARGE SCALE GENOMIC DNA]</scope>
    <source>
        <strain evidence="17 18">DSM 44149</strain>
    </source>
</reference>
<feature type="binding site" evidence="15">
    <location>
        <position position="231"/>
    </location>
    <ligand>
        <name>Mg(2+)</name>
        <dbReference type="ChEBI" id="CHEBI:18420"/>
        <label>3</label>
    </ligand>
</feature>
<gene>
    <name evidence="15" type="primary">fbp</name>
    <name evidence="17" type="ORF">SAMN04489726_3105</name>
</gene>
<evidence type="ECO:0000313" key="18">
    <source>
        <dbReference type="Proteomes" id="UP000183376"/>
    </source>
</evidence>
<feature type="binding site" evidence="15">
    <location>
        <position position="52"/>
    </location>
    <ligand>
        <name>Mg(2+)</name>
        <dbReference type="ChEBI" id="CHEBI:18420"/>
        <label>2</label>
    </ligand>
</feature>
<evidence type="ECO:0000256" key="16">
    <source>
        <dbReference type="SAM" id="MobiDB-lite"/>
    </source>
</evidence>
<feature type="binding site" evidence="15">
    <location>
        <position position="131"/>
    </location>
    <ligand>
        <name>dihydroxyacetone phosphate</name>
        <dbReference type="ChEBI" id="CHEBI:57642"/>
    </ligand>
</feature>
<feature type="binding site" evidence="15">
    <location>
        <position position="232"/>
    </location>
    <ligand>
        <name>Mg(2+)</name>
        <dbReference type="ChEBI" id="CHEBI:18420"/>
        <label>3</label>
    </ligand>
</feature>
<feature type="binding site" evidence="15">
    <location>
        <position position="10"/>
    </location>
    <ligand>
        <name>Mg(2+)</name>
        <dbReference type="ChEBI" id="CHEBI:18420"/>
        <label>1</label>
    </ligand>
</feature>
<evidence type="ECO:0000256" key="6">
    <source>
        <dbReference type="ARBA" id="ARBA00013093"/>
    </source>
</evidence>
<organism evidence="17 18">
    <name type="scientific">Allokutzneria albata</name>
    <name type="common">Kibdelosporangium albatum</name>
    <dbReference type="NCBI Taxonomy" id="211114"/>
    <lineage>
        <taxon>Bacteria</taxon>
        <taxon>Bacillati</taxon>
        <taxon>Actinomycetota</taxon>
        <taxon>Actinomycetes</taxon>
        <taxon>Pseudonocardiales</taxon>
        <taxon>Pseudonocardiaceae</taxon>
        <taxon>Allokutzneria</taxon>
    </lineage>
</organism>
<evidence type="ECO:0000256" key="15">
    <source>
        <dbReference type="HAMAP-Rule" id="MF_02067"/>
    </source>
</evidence>
<comment type="cofactor">
    <cofactor evidence="2 15">
        <name>Mg(2+)</name>
        <dbReference type="ChEBI" id="CHEBI:18420"/>
    </cofactor>
</comment>
<proteinExistence type="inferred from homology"/>
<dbReference type="InterPro" id="IPR036076">
    <property type="entry name" value="FBPase_V_sf"/>
</dbReference>
<keyword evidence="8 15" id="KW-0312">Gluconeogenesis</keyword>
<dbReference type="OrthoDB" id="9763541at2"/>
<feature type="region of interest" description="Disordered" evidence="16">
    <location>
        <begin position="360"/>
        <end position="379"/>
    </location>
</feature>
<keyword evidence="18" id="KW-1185">Reference proteome</keyword>
<keyword evidence="10 15" id="KW-0378">Hydrolase</keyword>
<feature type="binding site" evidence="15">
    <location>
        <position position="230"/>
    </location>
    <ligand>
        <name>Mg(2+)</name>
        <dbReference type="ChEBI" id="CHEBI:18420"/>
        <label>3</label>
    </ligand>
</feature>
<dbReference type="PIRSF" id="PIRSF015647">
    <property type="entry name" value="FBPtase_archl"/>
    <property type="match status" value="1"/>
</dbReference>
<dbReference type="AlphaFoldDB" id="A0A1G9VMC8"/>
<keyword evidence="13 15" id="KW-0704">Schiff base</keyword>
<dbReference type="PANTHER" id="PTHR38341">
    <property type="entry name" value="FRUCTOSE-1,6-BISPHOSPHATE ALDOLASE/PHOSPHATASE"/>
    <property type="match status" value="1"/>
</dbReference>
<dbReference type="GO" id="GO:0042132">
    <property type="term" value="F:fructose 1,6-bisphosphate 1-phosphatase activity"/>
    <property type="evidence" value="ECO:0007669"/>
    <property type="project" value="UniProtKB-UniRule"/>
</dbReference>
<dbReference type="InterPro" id="IPR002803">
    <property type="entry name" value="FBPase_V"/>
</dbReference>
<sequence length="379" mass="41454">MTTLSIIKADTGGFVGHSEVHPEMLSEARGALHDAIGDGLLVDGQVARCGDDISLIMTHEHGPDAEAVHSFAWQTFLRTTEIAKRLGLYGAGQDLLSTAFSGNLRGMGPGYAELEFTERPSEPVICFLADKTEPGAWNLPLYKMFADPFNTAGLVIDAKMHAGFRFEVYDLHQDKRIVFDTPREAYDLLMFIGAPARYVVHSVESTTLDIPAAATSTQRLSLIAGKYVGKDDPVMIVRCQSGLPAVGEVLEPFAFPHSVAGCMRGSHHAPIMPVGLEQATPARFDGPPRVVALGFQINDGKLIGPRDMFADPSFDRARATANKAMDYLRRHGPFEPHRLALEDLEYTTMHQLEARLTNRWEPLPTAGEEDSVLATTPRS</sequence>
<feature type="binding site" evidence="15">
    <location>
        <position position="51"/>
    </location>
    <ligand>
        <name>Mg(2+)</name>
        <dbReference type="ChEBI" id="CHEBI:18420"/>
        <label>2</label>
    </ligand>
</feature>
<feature type="binding site" evidence="15">
    <location>
        <position position="17"/>
    </location>
    <ligand>
        <name>dihydroxyacetone phosphate</name>
        <dbReference type="ChEBI" id="CHEBI:57642"/>
    </ligand>
</feature>
<feature type="binding site" description="in other chain" evidence="15">
    <location>
        <position position="89"/>
    </location>
    <ligand>
        <name>beta-D-fructose 1,6-bisphosphate</name>
        <dbReference type="ChEBI" id="CHEBI:32966"/>
        <note>ligand shared between dimeric partners</note>
    </ligand>
</feature>
<evidence type="ECO:0000313" key="17">
    <source>
        <dbReference type="EMBL" id="SDM72955.1"/>
    </source>
</evidence>
<dbReference type="UniPathway" id="UPA00138"/>
<feature type="active site" description="Proton acceptor; for FBP phosphatase activity" evidence="15">
    <location>
        <position position="10"/>
    </location>
</feature>
<name>A0A1G9VMC8_ALLAB</name>
<dbReference type="GO" id="GO:0006094">
    <property type="term" value="P:gluconeogenesis"/>
    <property type="evidence" value="ECO:0007669"/>
    <property type="project" value="UniProtKB-UniRule"/>
</dbReference>
<feature type="binding site" description="in other chain" evidence="15">
    <location>
        <position position="17"/>
    </location>
    <ligand>
        <name>beta-D-fructose 1,6-bisphosphate</name>
        <dbReference type="ChEBI" id="CHEBI:32966"/>
        <note>ligand shared between dimeric partners</note>
    </ligand>
</feature>
<feature type="binding site" evidence="15">
    <location>
        <position position="51"/>
    </location>
    <ligand>
        <name>Mg(2+)</name>
        <dbReference type="ChEBI" id="CHEBI:18420"/>
        <label>1</label>
    </ligand>
</feature>